<dbReference type="InterPro" id="IPR008966">
    <property type="entry name" value="Adhesion_dom_sf"/>
</dbReference>
<dbReference type="AlphaFoldDB" id="A8GJE5"/>
<organism evidence="3">
    <name type="scientific">Serratia proteamaculans (strain 568)</name>
    <dbReference type="NCBI Taxonomy" id="399741"/>
    <lineage>
        <taxon>Bacteria</taxon>
        <taxon>Pseudomonadati</taxon>
        <taxon>Pseudomonadota</taxon>
        <taxon>Gammaproteobacteria</taxon>
        <taxon>Enterobacterales</taxon>
        <taxon>Yersiniaceae</taxon>
        <taxon>Serratia</taxon>
    </lineage>
</organism>
<reference evidence="3" key="1">
    <citation type="submission" date="2007-09" db="EMBL/GenBank/DDBJ databases">
        <title>Complete sequence of chromosome of Serratia proteamaculans 568.</title>
        <authorList>
            <consortium name="US DOE Joint Genome Institute"/>
            <person name="Copeland A."/>
            <person name="Lucas S."/>
            <person name="Lapidus A."/>
            <person name="Barry K."/>
            <person name="Glavina del Rio T."/>
            <person name="Dalin E."/>
            <person name="Tice H."/>
            <person name="Pitluck S."/>
            <person name="Chain P."/>
            <person name="Malfatti S."/>
            <person name="Shin M."/>
            <person name="Vergez L."/>
            <person name="Schmutz J."/>
            <person name="Larimer F."/>
            <person name="Land M."/>
            <person name="Hauser L."/>
            <person name="Kyrpides N."/>
            <person name="Kim E."/>
            <person name="Taghavi S."/>
            <person name="Newman L."/>
            <person name="Vangronsveld J."/>
            <person name="van der Lelie D."/>
            <person name="Richardson P."/>
        </authorList>
    </citation>
    <scope>NUCLEOTIDE SEQUENCE [LARGE SCALE GENOMIC DNA]</scope>
    <source>
        <strain evidence="3">568</strain>
    </source>
</reference>
<evidence type="ECO:0000256" key="1">
    <source>
        <dbReference type="SAM" id="SignalP"/>
    </source>
</evidence>
<dbReference type="eggNOG" id="COG3539">
    <property type="taxonomic scope" value="Bacteria"/>
</dbReference>
<dbReference type="PANTHER" id="PTHR33420">
    <property type="entry name" value="FIMBRIAL SUBUNIT ELFA-RELATED"/>
    <property type="match status" value="1"/>
</dbReference>
<evidence type="ECO:0000259" key="2">
    <source>
        <dbReference type="Pfam" id="PF00419"/>
    </source>
</evidence>
<dbReference type="HOGENOM" id="CLU_114111_2_1_6"/>
<dbReference type="InterPro" id="IPR050263">
    <property type="entry name" value="Bact_Fimbrial_Adh_Pro"/>
</dbReference>
<accession>A8GJE5</accession>
<dbReference type="InterPro" id="IPR000259">
    <property type="entry name" value="Adhesion_dom_fimbrial"/>
</dbReference>
<dbReference type="STRING" id="399741.Spro_4141"/>
<dbReference type="EMBL" id="CP000826">
    <property type="protein sequence ID" value="ABV43235.1"/>
    <property type="molecule type" value="Genomic_DNA"/>
</dbReference>
<dbReference type="PANTHER" id="PTHR33420:SF34">
    <property type="entry name" value="MINOR FIMBRIAL SUBUNIT"/>
    <property type="match status" value="1"/>
</dbReference>
<dbReference type="Gene3D" id="2.60.40.1090">
    <property type="entry name" value="Fimbrial-type adhesion domain"/>
    <property type="match status" value="1"/>
</dbReference>
<gene>
    <name evidence="3" type="ordered locus">Spro_4141</name>
</gene>
<proteinExistence type="predicted"/>
<dbReference type="GO" id="GO:0043709">
    <property type="term" value="P:cell adhesion involved in single-species biofilm formation"/>
    <property type="evidence" value="ECO:0007669"/>
    <property type="project" value="TreeGrafter"/>
</dbReference>
<sequence precursor="true">MQNKHILRAAAACSLAVLLGGLPVRAEENMRFLGTLISPPPCIINGGQMIEVNFGDELVTSRIDGVNYRKDIDYSLDCRNAGANSVQMQIQGNAATFDGSVLATVERSELGIALKTEAGPPMNINTWHKIQFGATPKLAAVPVKATGSQLQAGSFTAGATMLIEYQ</sequence>
<feature type="signal peptide" evidence="1">
    <location>
        <begin position="1"/>
        <end position="26"/>
    </location>
</feature>
<name>A8GJE5_SERP5</name>
<protein>
    <submittedName>
        <fullName evidence="3">Fimbrial protein</fullName>
    </submittedName>
</protein>
<keyword evidence="1" id="KW-0732">Signal</keyword>
<evidence type="ECO:0000313" key="3">
    <source>
        <dbReference type="EMBL" id="ABV43235.1"/>
    </source>
</evidence>
<feature type="domain" description="Fimbrial-type adhesion" evidence="2">
    <location>
        <begin position="32"/>
        <end position="166"/>
    </location>
</feature>
<feature type="chain" id="PRO_5002723031" evidence="1">
    <location>
        <begin position="27"/>
        <end position="166"/>
    </location>
</feature>
<dbReference type="Pfam" id="PF00419">
    <property type="entry name" value="Fimbrial"/>
    <property type="match status" value="1"/>
</dbReference>
<dbReference type="SUPFAM" id="SSF49401">
    <property type="entry name" value="Bacterial adhesins"/>
    <property type="match status" value="1"/>
</dbReference>
<dbReference type="GO" id="GO:0009289">
    <property type="term" value="C:pilus"/>
    <property type="evidence" value="ECO:0007669"/>
    <property type="project" value="InterPro"/>
</dbReference>
<dbReference type="KEGG" id="spe:Spro_4141"/>
<dbReference type="InterPro" id="IPR036937">
    <property type="entry name" value="Adhesion_dom_fimbrial_sf"/>
</dbReference>